<dbReference type="InterPro" id="IPR014718">
    <property type="entry name" value="GH-type_carb-bd"/>
</dbReference>
<dbReference type="InterPro" id="IPR000772">
    <property type="entry name" value="Ricin_B_lectin"/>
</dbReference>
<protein>
    <recommendedName>
        <fullName evidence="2">Ricin B lectin domain-containing protein</fullName>
    </recommendedName>
</protein>
<dbReference type="CDD" id="cd23451">
    <property type="entry name" value="beta-trefoil_Ricin_laminarinase"/>
    <property type="match status" value="1"/>
</dbReference>
<dbReference type="PROSITE" id="PS50231">
    <property type="entry name" value="RICIN_B_LECTIN"/>
    <property type="match status" value="1"/>
</dbReference>
<dbReference type="Pfam" id="PF00652">
    <property type="entry name" value="Ricin_B_lectin"/>
    <property type="match status" value="1"/>
</dbReference>
<dbReference type="SUPFAM" id="SSF48208">
    <property type="entry name" value="Six-hairpin glycosidases"/>
    <property type="match status" value="1"/>
</dbReference>
<dbReference type="Gene3D" id="2.80.10.50">
    <property type="match status" value="1"/>
</dbReference>
<dbReference type="EMBL" id="BAAANT010000021">
    <property type="protein sequence ID" value="GAA2147109.1"/>
    <property type="molecule type" value="Genomic_DNA"/>
</dbReference>
<dbReference type="PANTHER" id="PTHR12143:SF39">
    <property type="entry name" value="SECRETED PROTEIN"/>
    <property type="match status" value="1"/>
</dbReference>
<dbReference type="Pfam" id="PF17678">
    <property type="entry name" value="Glyco_hydro_92N"/>
    <property type="match status" value="1"/>
</dbReference>
<dbReference type="InterPro" id="IPR012939">
    <property type="entry name" value="Glyco_hydro_92"/>
</dbReference>
<feature type="domain" description="Ricin B lectin" evidence="2">
    <location>
        <begin position="783"/>
        <end position="907"/>
    </location>
</feature>
<dbReference type="Gene3D" id="1.20.1050.60">
    <property type="entry name" value="alpha-1,2-mannosidase"/>
    <property type="match status" value="1"/>
</dbReference>
<dbReference type="SUPFAM" id="SSF50370">
    <property type="entry name" value="Ricin B-like lectins"/>
    <property type="match status" value="1"/>
</dbReference>
<feature type="region of interest" description="Disordered" evidence="1">
    <location>
        <begin position="234"/>
        <end position="268"/>
    </location>
</feature>
<evidence type="ECO:0000259" key="2">
    <source>
        <dbReference type="SMART" id="SM00458"/>
    </source>
</evidence>
<reference evidence="4" key="1">
    <citation type="journal article" date="2019" name="Int. J. Syst. Evol. Microbiol.">
        <title>The Global Catalogue of Microorganisms (GCM) 10K type strain sequencing project: providing services to taxonomists for standard genome sequencing and annotation.</title>
        <authorList>
            <consortium name="The Broad Institute Genomics Platform"/>
            <consortium name="The Broad Institute Genome Sequencing Center for Infectious Disease"/>
            <person name="Wu L."/>
            <person name="Ma J."/>
        </authorList>
    </citation>
    <scope>NUCLEOTIDE SEQUENCE [LARGE SCALE GENOMIC DNA]</scope>
    <source>
        <strain evidence="4">JCM 14560</strain>
    </source>
</reference>
<name>A0ABP5LLK2_9ACTN</name>
<dbReference type="Proteomes" id="UP001422759">
    <property type="component" value="Unassembled WGS sequence"/>
</dbReference>
<evidence type="ECO:0000313" key="4">
    <source>
        <dbReference type="Proteomes" id="UP001422759"/>
    </source>
</evidence>
<proteinExistence type="predicted"/>
<dbReference type="PANTHER" id="PTHR12143">
    <property type="entry name" value="PEPTIDE N-GLYCANASE PNGASE -RELATED"/>
    <property type="match status" value="1"/>
</dbReference>
<dbReference type="InterPro" id="IPR050883">
    <property type="entry name" value="PNGase"/>
</dbReference>
<dbReference type="Gene3D" id="1.20.1610.10">
    <property type="entry name" value="alpha-1,2-mannosidases domains"/>
    <property type="match status" value="1"/>
</dbReference>
<dbReference type="NCBIfam" id="TIGR01180">
    <property type="entry name" value="aman2_put"/>
    <property type="match status" value="1"/>
</dbReference>
<comment type="caution">
    <text evidence="3">The sequence shown here is derived from an EMBL/GenBank/DDBJ whole genome shotgun (WGS) entry which is preliminary data.</text>
</comment>
<dbReference type="InterPro" id="IPR008928">
    <property type="entry name" value="6-hairpin_glycosidase_sf"/>
</dbReference>
<dbReference type="InterPro" id="IPR041371">
    <property type="entry name" value="GH92_N"/>
</dbReference>
<dbReference type="InterPro" id="IPR035992">
    <property type="entry name" value="Ricin_B-like_lectins"/>
</dbReference>
<dbReference type="Gene3D" id="2.70.98.10">
    <property type="match status" value="1"/>
</dbReference>
<sequence>MAVSGLQPAAASPAPTTVLGAARRVTVNDPAQYVNPFVGTQQAAVDYGNGGGAGNTFPGASAPLGMVQWSPDTVTYQNGGYDYNDQRIRGFSLTHISGAGCGDYGNIPFMPVLGSSPVADYSFSHAHESASPGTYSVTFDNGLTTDLAVTQRSGIARFTYPAGQTASLTVDAGTAFNAASGSISISANGIAGYTDSGGFCGMGNRYRLYFTVVFDRPFTRSGIVTNGVLDTGRTSATGTTDGLAPEPARTGPAVAQQARTGTATPAPHPQMTAAASNALALVSFDTSVNRTVTAKVGLSFVSADNAWANLQAEQGGNSFATVAAGTRAAWNGMLGRLAVSGGSLHDTRTFYTALYHALLHPSVLSDTDGRYPGFDGQLHSVPAGHAQYADFSGWDIYRSQVQLLAFLAPQQASDIGQSIVNQGAQGGYLDRWTLANGGTGVMIGDPMPIIASELYAFGATGFDAWGMLWQAWQGTVKDNERGGHAQYDAEGFVPVGTGSEWGPAADTLEYAAADFAIGQLAGRLGDSAIHDIMLHRSSNWRNLLNPDSRYVQPRNADHSWPAFDPSWQNGFVEGNSAQYTWLATQNPRGLFDAMGGNDAVVGRLDPFFSNLNAGPNADNAYLGNEPSLGVPWLYDYAGRPYRAQAVVRQALTTLYSDAPNGEVGNDDLGEMSAWAVWAALGMYPEVPGRAELALASPLFPNITITRGNGVTIDISAPGAADGTPYVGSLLLNGAWSQKPWLSEDFVRTGGTLQFGVSGSPSWWGSAPADAPPSFDVGPAKPATGPVTGLAGKCVDVDHSQAANGTKVQLWTCNGTGAQQWTTASDGSLQAFGHCLDVSGSGNAAGTEVQLWTCNGTGAQQWWPRSDGSLLNPPSGRCLDLPNSDTTDGSRLQIWDCNGTGAQRWTVPA</sequence>
<dbReference type="InterPro" id="IPR005887">
    <property type="entry name" value="GH92_a_mannosidase_put"/>
</dbReference>
<keyword evidence="4" id="KW-1185">Reference proteome</keyword>
<dbReference type="SMART" id="SM00458">
    <property type="entry name" value="RICIN"/>
    <property type="match status" value="1"/>
</dbReference>
<dbReference type="Pfam" id="PF07971">
    <property type="entry name" value="Glyco_hydro_92"/>
    <property type="match status" value="1"/>
</dbReference>
<evidence type="ECO:0000256" key="1">
    <source>
        <dbReference type="SAM" id="MobiDB-lite"/>
    </source>
</evidence>
<organism evidence="3 4">
    <name type="scientific">Kitasatospora kazusensis</name>
    <dbReference type="NCBI Taxonomy" id="407974"/>
    <lineage>
        <taxon>Bacteria</taxon>
        <taxon>Bacillati</taxon>
        <taxon>Actinomycetota</taxon>
        <taxon>Actinomycetes</taxon>
        <taxon>Kitasatosporales</taxon>
        <taxon>Streptomycetaceae</taxon>
        <taxon>Kitasatospora</taxon>
    </lineage>
</organism>
<evidence type="ECO:0000313" key="3">
    <source>
        <dbReference type="EMBL" id="GAA2147109.1"/>
    </source>
</evidence>
<accession>A0ABP5LLK2</accession>
<dbReference type="Gene3D" id="3.30.2080.10">
    <property type="entry name" value="GH92 mannosidase domain"/>
    <property type="match status" value="1"/>
</dbReference>
<dbReference type="NCBIfam" id="NF035929">
    <property type="entry name" value="lectin_1"/>
    <property type="match status" value="1"/>
</dbReference>
<gene>
    <name evidence="3" type="ORF">GCM10009760_37550</name>
</gene>